<dbReference type="InterPro" id="IPR042241">
    <property type="entry name" value="GCP_C_sf"/>
</dbReference>
<keyword evidence="4" id="KW-0493">Microtubule</keyword>
<evidence type="ECO:0000259" key="7">
    <source>
        <dbReference type="Pfam" id="PF04130"/>
    </source>
</evidence>
<dbReference type="Proteomes" id="UP000243459">
    <property type="component" value="Chromosome 3"/>
</dbReference>
<proteinExistence type="inferred from homology"/>
<comment type="subcellular location">
    <subcellularLocation>
        <location evidence="1">Cytoplasm</location>
        <location evidence="1">Cytoskeleton</location>
    </subcellularLocation>
</comment>
<dbReference type="GO" id="GO:0031122">
    <property type="term" value="P:cytoplasmic microtubule organization"/>
    <property type="evidence" value="ECO:0007669"/>
    <property type="project" value="TreeGrafter"/>
</dbReference>
<feature type="domain" description="Gamma tubulin complex component C-terminal" evidence="7">
    <location>
        <begin position="904"/>
        <end position="1218"/>
    </location>
</feature>
<protein>
    <recommendedName>
        <fullName evidence="11">Gamma-tubulin complex component</fullName>
    </recommendedName>
</protein>
<dbReference type="Gene3D" id="1.20.120.1900">
    <property type="entry name" value="Gamma-tubulin complex, C-terminal domain"/>
    <property type="match status" value="1"/>
</dbReference>
<evidence type="ECO:0000313" key="9">
    <source>
        <dbReference type="EMBL" id="ONK74272.1"/>
    </source>
</evidence>
<dbReference type="Pfam" id="PF17681">
    <property type="entry name" value="GCP_N_terminal"/>
    <property type="match status" value="1"/>
</dbReference>
<evidence type="ECO:0000256" key="1">
    <source>
        <dbReference type="ARBA" id="ARBA00004245"/>
    </source>
</evidence>
<name>A0A5P1F7V8_ASPOF</name>
<reference evidence="10" key="1">
    <citation type="journal article" date="2017" name="Nat. Commun.">
        <title>The asparagus genome sheds light on the origin and evolution of a young Y chromosome.</title>
        <authorList>
            <person name="Harkess A."/>
            <person name="Zhou J."/>
            <person name="Xu C."/>
            <person name="Bowers J.E."/>
            <person name="Van der Hulst R."/>
            <person name="Ayyampalayam S."/>
            <person name="Mercati F."/>
            <person name="Riccardi P."/>
            <person name="McKain M.R."/>
            <person name="Kakrana A."/>
            <person name="Tang H."/>
            <person name="Ray J."/>
            <person name="Groenendijk J."/>
            <person name="Arikit S."/>
            <person name="Mathioni S.M."/>
            <person name="Nakano M."/>
            <person name="Shan H."/>
            <person name="Telgmann-Rauber A."/>
            <person name="Kanno A."/>
            <person name="Yue Z."/>
            <person name="Chen H."/>
            <person name="Li W."/>
            <person name="Chen Y."/>
            <person name="Xu X."/>
            <person name="Zhang Y."/>
            <person name="Luo S."/>
            <person name="Chen H."/>
            <person name="Gao J."/>
            <person name="Mao Z."/>
            <person name="Pires J.C."/>
            <person name="Luo M."/>
            <person name="Kudrna D."/>
            <person name="Wing R.A."/>
            <person name="Meyers B.C."/>
            <person name="Yi K."/>
            <person name="Kong H."/>
            <person name="Lavrijsen P."/>
            <person name="Sunseri F."/>
            <person name="Falavigna A."/>
            <person name="Ye Y."/>
            <person name="Leebens-Mack J.H."/>
            <person name="Chen G."/>
        </authorList>
    </citation>
    <scope>NUCLEOTIDE SEQUENCE [LARGE SCALE GENOMIC DNA]</scope>
    <source>
        <strain evidence="10">cv. DH0086</strain>
    </source>
</reference>
<sequence length="1231" mass="138856">MERDPNLSSLLRNLKVDEPWIPPKTWESNPSESGLDRPLGFVQNPQISINDLSAISESVLVRLAVNALQGVKSAIVQIDQISEVFCSTAADRTFHQIPSLWCRSSSTSALGNMLKSISHSGFIFFFLREFVNHYLYSSTIGKNGNGNENEMKMHPPYSLVNQAFSVAISKVLEGYLSALNTLLSSVKLRRSAKFDGGCTLMSVVNSDVTLLEVYLHSEELRTHIEALGNICAPKVADFAALKGNFTAETDFEFHDFPRGADLLTYLYVLLRDADPGHHALLKFLFIQSCEPYWAFIKSWIYNARIDDPYGEFFVVYSRTSPDSNVITGSLNEISLASIKERESSSIPCFLKDVCRPLIRAGQQLEVLEKLLNVCNFSVLEDYEYCHLADLEDVLPGRVGMLSNTAPFLNQLTFSRKGVQALLLKREIMYEAAVKELQIFFTNLNLSYQRRHHSVIPFGSMISRKLGVNSPFALISDTDMNVTDEQGDIHVVAGLEDTDASASYESLFDSEQSQSSESSSPCSCEDEVAPGAFAELPDILHQPPQFLFYNLDTCNARGHTLQKAETENPRTFDYYFCKKCETTDTINPLFDHSQENGNQDQVREKISEINITFKSDATGYVKLSEAMDDGNLSGTCWPLGALSKNPFHDDMKHQVFKQHRFPGSCQQKANGRMEALEEGKTDRNQMLFSSELDATGKTEMIKEKVETLSLHIQQSWNSCDSYDLSINPTLAKTAWLRTVRNVRDKGVISAGSCFPYFDFSSVSDPCRGYSESLIASQGHGSQVKAPKLVSSASLAVEVNGNPDDSARDTVTGQPVQSPGCSFRQTNELLHVLPPSASGGSSWERLLNYPGEASSFCNEDESSDLAETFETPLDVIVDKCILQEVLIQYKYVSNFAIKLLKEGFDLHNHLVALRRYHFMEQADWADSFILSLRGQKWSIIEPGEKIAKIQGLLDLALQRSSCGNDPYKERLFVKANGQHMISQQNSAISLHAFDFMVLGFRVDWPVNIIITQDALKTYAEIFSYLVQVRLAFISLTDVWHWLKADSYSTHHSQSTGYRKMDLTMIMKMRQQINHFVRTLEEYVHSHLSDVSWCKLQHSLQNRVKDMLDLETVHKSYLADALHICFLSAETKPISIIIKNILQSALDFRMCFPGSSSMDAESDGKGPLDLCRQINFAQVFLIKTTFERNIKDLYVLYLKSPKHDEFSLCRFWSYLNYNDYYSATIAKEMGFLYR</sequence>
<evidence type="ECO:0000256" key="6">
    <source>
        <dbReference type="SAM" id="MobiDB-lite"/>
    </source>
</evidence>
<dbReference type="FunFam" id="1.20.120.1900:FF:000018">
    <property type="entry name" value="Gamma-tubulin complex component 6 isoform A"/>
    <property type="match status" value="1"/>
</dbReference>
<dbReference type="GO" id="GO:0051321">
    <property type="term" value="P:meiotic cell cycle"/>
    <property type="evidence" value="ECO:0007669"/>
    <property type="project" value="TreeGrafter"/>
</dbReference>
<organism evidence="9 10">
    <name type="scientific">Asparagus officinalis</name>
    <name type="common">Garden asparagus</name>
    <dbReference type="NCBI Taxonomy" id="4686"/>
    <lineage>
        <taxon>Eukaryota</taxon>
        <taxon>Viridiplantae</taxon>
        <taxon>Streptophyta</taxon>
        <taxon>Embryophyta</taxon>
        <taxon>Tracheophyta</taxon>
        <taxon>Spermatophyta</taxon>
        <taxon>Magnoliopsida</taxon>
        <taxon>Liliopsida</taxon>
        <taxon>Asparagales</taxon>
        <taxon>Asparagaceae</taxon>
        <taxon>Asparagoideae</taxon>
        <taxon>Asparagus</taxon>
    </lineage>
</organism>
<evidence type="ECO:0000259" key="8">
    <source>
        <dbReference type="Pfam" id="PF17681"/>
    </source>
</evidence>
<dbReference type="GO" id="GO:0000930">
    <property type="term" value="C:gamma-tubulin complex"/>
    <property type="evidence" value="ECO:0007669"/>
    <property type="project" value="TreeGrafter"/>
</dbReference>
<dbReference type="GO" id="GO:0000922">
    <property type="term" value="C:spindle pole"/>
    <property type="evidence" value="ECO:0007669"/>
    <property type="project" value="InterPro"/>
</dbReference>
<comment type="similarity">
    <text evidence="2">Belongs to the TUBGCP family.</text>
</comment>
<dbReference type="Gramene" id="ONK74272">
    <property type="protein sequence ID" value="ONK74272"/>
    <property type="gene ID" value="A4U43_C03F4550"/>
</dbReference>
<dbReference type="AlphaFoldDB" id="A0A5P1F7V8"/>
<dbReference type="EMBL" id="CM007383">
    <property type="protein sequence ID" value="ONK74272.1"/>
    <property type="molecule type" value="Genomic_DNA"/>
</dbReference>
<evidence type="ECO:0008006" key="11">
    <source>
        <dbReference type="Google" id="ProtNLM"/>
    </source>
</evidence>
<gene>
    <name evidence="9" type="ORF">A4U43_C03F4550</name>
</gene>
<dbReference type="GO" id="GO:0005874">
    <property type="term" value="C:microtubule"/>
    <property type="evidence" value="ECO:0007669"/>
    <property type="project" value="UniProtKB-KW"/>
</dbReference>
<dbReference type="GO" id="GO:0007020">
    <property type="term" value="P:microtubule nucleation"/>
    <property type="evidence" value="ECO:0007669"/>
    <property type="project" value="InterPro"/>
</dbReference>
<dbReference type="OMA" id="AMYKSMI"/>
<dbReference type="PANTHER" id="PTHR19302:SF70">
    <property type="entry name" value="GAMMA-TUBULIN COMPLEX COMPONENT 6"/>
    <property type="match status" value="1"/>
</dbReference>
<accession>A0A5P1F7V8</accession>
<evidence type="ECO:0000256" key="3">
    <source>
        <dbReference type="ARBA" id="ARBA00022490"/>
    </source>
</evidence>
<dbReference type="GO" id="GO:0051225">
    <property type="term" value="P:spindle assembly"/>
    <property type="evidence" value="ECO:0007669"/>
    <property type="project" value="TreeGrafter"/>
</dbReference>
<dbReference type="GO" id="GO:0043015">
    <property type="term" value="F:gamma-tubulin binding"/>
    <property type="evidence" value="ECO:0007669"/>
    <property type="project" value="InterPro"/>
</dbReference>
<evidence type="ECO:0000256" key="4">
    <source>
        <dbReference type="ARBA" id="ARBA00022701"/>
    </source>
</evidence>
<dbReference type="GO" id="GO:0000278">
    <property type="term" value="P:mitotic cell cycle"/>
    <property type="evidence" value="ECO:0007669"/>
    <property type="project" value="TreeGrafter"/>
</dbReference>
<feature type="region of interest" description="Disordered" evidence="6">
    <location>
        <begin position="503"/>
        <end position="525"/>
    </location>
</feature>
<dbReference type="GO" id="GO:0051011">
    <property type="term" value="F:microtubule minus-end binding"/>
    <property type="evidence" value="ECO:0007669"/>
    <property type="project" value="TreeGrafter"/>
</dbReference>
<keyword evidence="5" id="KW-0206">Cytoskeleton</keyword>
<dbReference type="InterPro" id="IPR041470">
    <property type="entry name" value="GCP_N"/>
</dbReference>
<feature type="compositionally biased region" description="Low complexity" evidence="6">
    <location>
        <begin position="504"/>
        <end position="522"/>
    </location>
</feature>
<dbReference type="PANTHER" id="PTHR19302">
    <property type="entry name" value="GAMMA TUBULIN COMPLEX PROTEIN"/>
    <property type="match status" value="1"/>
</dbReference>
<feature type="domain" description="Gamma tubulin complex component protein N-terminal" evidence="8">
    <location>
        <begin position="65"/>
        <end position="383"/>
    </location>
</feature>
<evidence type="ECO:0000256" key="2">
    <source>
        <dbReference type="ARBA" id="ARBA00010337"/>
    </source>
</evidence>
<evidence type="ECO:0000313" key="10">
    <source>
        <dbReference type="Proteomes" id="UP000243459"/>
    </source>
</evidence>
<evidence type="ECO:0000256" key="5">
    <source>
        <dbReference type="ARBA" id="ARBA00023212"/>
    </source>
</evidence>
<dbReference type="InterPro" id="IPR007259">
    <property type="entry name" value="GCP"/>
</dbReference>
<keyword evidence="3" id="KW-0963">Cytoplasm</keyword>
<dbReference type="Pfam" id="PF04130">
    <property type="entry name" value="GCP_C_terminal"/>
    <property type="match status" value="1"/>
</dbReference>
<keyword evidence="10" id="KW-1185">Reference proteome</keyword>
<dbReference type="InterPro" id="IPR040457">
    <property type="entry name" value="GCP_C"/>
</dbReference>